<dbReference type="PRINTS" id="PR00453">
    <property type="entry name" value="VWFADOMAIN"/>
</dbReference>
<evidence type="ECO:0000313" key="2">
    <source>
        <dbReference type="Proteomes" id="UP001152795"/>
    </source>
</evidence>
<dbReference type="Proteomes" id="UP001152795">
    <property type="component" value="Unassembled WGS sequence"/>
</dbReference>
<dbReference type="InterPro" id="IPR036465">
    <property type="entry name" value="vWFA_dom_sf"/>
</dbReference>
<organism evidence="1 2">
    <name type="scientific">Paramuricea clavata</name>
    <name type="common">Red gorgonian</name>
    <name type="synonym">Violescent sea-whip</name>
    <dbReference type="NCBI Taxonomy" id="317549"/>
    <lineage>
        <taxon>Eukaryota</taxon>
        <taxon>Metazoa</taxon>
        <taxon>Cnidaria</taxon>
        <taxon>Anthozoa</taxon>
        <taxon>Octocorallia</taxon>
        <taxon>Malacalcyonacea</taxon>
        <taxon>Plexauridae</taxon>
        <taxon>Paramuricea</taxon>
    </lineage>
</organism>
<dbReference type="SUPFAM" id="SSF53300">
    <property type="entry name" value="vWA-like"/>
    <property type="match status" value="1"/>
</dbReference>
<dbReference type="CDD" id="cd01450">
    <property type="entry name" value="vWFA_subfamily_ECM"/>
    <property type="match status" value="1"/>
</dbReference>
<dbReference type="OrthoDB" id="5980515at2759"/>
<comment type="caution">
    <text evidence="1">The sequence shown here is derived from an EMBL/GenBank/DDBJ whole genome shotgun (WGS) entry which is preliminary data.</text>
</comment>
<dbReference type="InterPro" id="IPR002035">
    <property type="entry name" value="VWF_A"/>
</dbReference>
<dbReference type="PANTHER" id="PTHR24020">
    <property type="entry name" value="COLLAGEN ALPHA"/>
    <property type="match status" value="1"/>
</dbReference>
<dbReference type="PROSITE" id="PS50234">
    <property type="entry name" value="VWFA"/>
    <property type="match status" value="1"/>
</dbReference>
<dbReference type="PANTHER" id="PTHR24020:SF20">
    <property type="entry name" value="PH DOMAIN-CONTAINING PROTEIN"/>
    <property type="match status" value="1"/>
</dbReference>
<sequence length="263" mass="28946">MAKFVAVILLVFFGFIWTGECRCPKPTSLPANPNDRYYQGFQKIPSTKDTADKLKKNLIRPGQRKGIKEDTVIVMDGSGSVGSCQFNKGKLALANLVRIGNDGGHDAKFACVTFSSGASTNFKFLSPTSAAAKIRSIYYPSGGTNTQMGLAYARTLMKGLKASRRFSRKLVFLVTDGQSNIGKHLTVPNAKALKDDNVEIFVVAVGSYISGIDEMVRVASYPPEKHMFRVQKYENFWDVVKLVVKEVSPGKYKALHGQQNRSC</sequence>
<evidence type="ECO:0000313" key="1">
    <source>
        <dbReference type="EMBL" id="CAB3992665.1"/>
    </source>
</evidence>
<dbReference type="AlphaFoldDB" id="A0A7D9HWP4"/>
<dbReference type="SMART" id="SM00327">
    <property type="entry name" value="VWA"/>
    <property type="match status" value="1"/>
</dbReference>
<dbReference type="Gene3D" id="3.40.50.410">
    <property type="entry name" value="von Willebrand factor, type A domain"/>
    <property type="match status" value="1"/>
</dbReference>
<reference evidence="1" key="1">
    <citation type="submission" date="2020-04" db="EMBL/GenBank/DDBJ databases">
        <authorList>
            <person name="Alioto T."/>
            <person name="Alioto T."/>
            <person name="Gomez Garrido J."/>
        </authorList>
    </citation>
    <scope>NUCLEOTIDE SEQUENCE</scope>
    <source>
        <strain evidence="1">A484AB</strain>
    </source>
</reference>
<keyword evidence="2" id="KW-1185">Reference proteome</keyword>
<dbReference type="EMBL" id="CACRXK020002097">
    <property type="protein sequence ID" value="CAB3992665.1"/>
    <property type="molecule type" value="Genomic_DNA"/>
</dbReference>
<dbReference type="Pfam" id="PF00092">
    <property type="entry name" value="VWA"/>
    <property type="match status" value="1"/>
</dbReference>
<proteinExistence type="predicted"/>
<accession>A0A7D9HWP4</accession>
<dbReference type="InterPro" id="IPR050525">
    <property type="entry name" value="ECM_Assembly_Org"/>
</dbReference>
<name>A0A7D9HWP4_PARCT</name>
<protein>
    <submittedName>
        <fullName evidence="1">Uncharacterized protein</fullName>
    </submittedName>
</protein>
<gene>
    <name evidence="1" type="ORF">PACLA_8A038854</name>
</gene>